<sequence length="62" mass="7425">MKQVIQTLRRKDAEERLPVLHLELNYELATLYDAMVENDEAKINESKEKLESLRRELIRLEV</sequence>
<protein>
    <submittedName>
        <fullName evidence="1">Uncharacterized protein</fullName>
    </submittedName>
</protein>
<gene>
    <name evidence="1" type="ORF">DCC39_00290</name>
</gene>
<dbReference type="EMBL" id="QCZG01000001">
    <property type="protein sequence ID" value="PWA13367.1"/>
    <property type="molecule type" value="Genomic_DNA"/>
</dbReference>
<comment type="caution">
    <text evidence="1">The sequence shown here is derived from an EMBL/GenBank/DDBJ whole genome shotgun (WGS) entry which is preliminary data.</text>
</comment>
<evidence type="ECO:0000313" key="2">
    <source>
        <dbReference type="Proteomes" id="UP000245998"/>
    </source>
</evidence>
<dbReference type="RefSeq" id="WP_116552872.1">
    <property type="nucleotide sequence ID" value="NZ_QCZG01000001.1"/>
</dbReference>
<name>A0A2U1K764_9BACI</name>
<keyword evidence="2" id="KW-1185">Reference proteome</keyword>
<dbReference type="AlphaFoldDB" id="A0A2U1K764"/>
<evidence type="ECO:0000313" key="1">
    <source>
        <dbReference type="EMBL" id="PWA13367.1"/>
    </source>
</evidence>
<reference evidence="1 2" key="1">
    <citation type="submission" date="2018-04" db="EMBL/GenBank/DDBJ databases">
        <title>Camelliibacillus theae gen. nov., sp. nov., isolated from Pu'er tea.</title>
        <authorList>
            <person name="Niu L."/>
        </authorList>
    </citation>
    <scope>NUCLEOTIDE SEQUENCE [LARGE SCALE GENOMIC DNA]</scope>
    <source>
        <strain evidence="1 2">T8</strain>
    </source>
</reference>
<dbReference type="OrthoDB" id="2828299at2"/>
<dbReference type="Proteomes" id="UP000245998">
    <property type="component" value="Unassembled WGS sequence"/>
</dbReference>
<accession>A0A2U1K764</accession>
<proteinExistence type="predicted"/>
<organism evidence="1 2">
    <name type="scientific">Pueribacillus theae</name>
    <dbReference type="NCBI Taxonomy" id="2171751"/>
    <lineage>
        <taxon>Bacteria</taxon>
        <taxon>Bacillati</taxon>
        <taxon>Bacillota</taxon>
        <taxon>Bacilli</taxon>
        <taxon>Bacillales</taxon>
        <taxon>Bacillaceae</taxon>
        <taxon>Pueribacillus</taxon>
    </lineage>
</organism>